<feature type="signal peptide" evidence="2">
    <location>
        <begin position="1"/>
        <end position="28"/>
    </location>
</feature>
<protein>
    <submittedName>
        <fullName evidence="5">Polysaccharide export protein</fullName>
    </submittedName>
</protein>
<dbReference type="Pfam" id="PF10531">
    <property type="entry name" value="SLBB"/>
    <property type="match status" value="1"/>
</dbReference>
<dbReference type="PANTHER" id="PTHR33619:SF3">
    <property type="entry name" value="POLYSACCHARIDE EXPORT PROTEIN GFCE-RELATED"/>
    <property type="match status" value="1"/>
</dbReference>
<dbReference type="GO" id="GO:0015159">
    <property type="term" value="F:polysaccharide transmembrane transporter activity"/>
    <property type="evidence" value="ECO:0007669"/>
    <property type="project" value="InterPro"/>
</dbReference>
<sequence>MRNIMRYASNRVAVLGLLGICLALAACASPEVDELPPPATPTIAEYRLVSGDRVAVTVFGHKELSAIVDIADDGMLELPLVGKIEARGKTALGLRALVTEVVDRNYVIDPKVDIVIARYQPFYVLGEVNTPGSYDFMLGLNMRKAVAEAGGFTRRAAKTQVQLTRRTEHGQTVRDVSLDTAVFPGDVIEIKRRWF</sequence>
<dbReference type="InterPro" id="IPR003715">
    <property type="entry name" value="Poly_export_N"/>
</dbReference>
<evidence type="ECO:0000259" key="4">
    <source>
        <dbReference type="Pfam" id="PF10531"/>
    </source>
</evidence>
<evidence type="ECO:0000256" key="2">
    <source>
        <dbReference type="SAM" id="SignalP"/>
    </source>
</evidence>
<dbReference type="EMBL" id="CP102480">
    <property type="protein sequence ID" value="UUX52054.1"/>
    <property type="molecule type" value="Genomic_DNA"/>
</dbReference>
<reference evidence="5" key="1">
    <citation type="submission" date="2022-08" db="EMBL/GenBank/DDBJ databases">
        <title>Nisaea acidiphila sp. nov., isolated from a marine algal debris and emended description of the genus Nisaea Urios et al. 2008.</title>
        <authorList>
            <person name="Kwon K."/>
        </authorList>
    </citation>
    <scope>NUCLEOTIDE SEQUENCE</scope>
    <source>
        <strain evidence="5">MEBiC11861</strain>
    </source>
</reference>
<feature type="chain" id="PRO_5039933018" evidence="2">
    <location>
        <begin position="29"/>
        <end position="195"/>
    </location>
</feature>
<dbReference type="Proteomes" id="UP001060336">
    <property type="component" value="Chromosome"/>
</dbReference>
<keyword evidence="6" id="KW-1185">Reference proteome</keyword>
<keyword evidence="1 2" id="KW-0732">Signal</keyword>
<dbReference type="Pfam" id="PF02563">
    <property type="entry name" value="Poly_export"/>
    <property type="match status" value="1"/>
</dbReference>
<evidence type="ECO:0000256" key="1">
    <source>
        <dbReference type="ARBA" id="ARBA00022729"/>
    </source>
</evidence>
<dbReference type="PROSITE" id="PS51257">
    <property type="entry name" value="PROKAR_LIPOPROTEIN"/>
    <property type="match status" value="1"/>
</dbReference>
<dbReference type="PANTHER" id="PTHR33619">
    <property type="entry name" value="POLYSACCHARIDE EXPORT PROTEIN GFCE-RELATED"/>
    <property type="match status" value="1"/>
</dbReference>
<name>A0A9J7AYA9_9PROT</name>
<evidence type="ECO:0000259" key="3">
    <source>
        <dbReference type="Pfam" id="PF02563"/>
    </source>
</evidence>
<evidence type="ECO:0000313" key="5">
    <source>
        <dbReference type="EMBL" id="UUX52054.1"/>
    </source>
</evidence>
<dbReference type="InterPro" id="IPR049712">
    <property type="entry name" value="Poly_export"/>
</dbReference>
<feature type="domain" description="Soluble ligand binding" evidence="4">
    <location>
        <begin position="122"/>
        <end position="171"/>
    </location>
</feature>
<proteinExistence type="predicted"/>
<dbReference type="InterPro" id="IPR019554">
    <property type="entry name" value="Soluble_ligand-bd"/>
</dbReference>
<feature type="domain" description="Polysaccharide export protein N-terminal" evidence="3">
    <location>
        <begin position="44"/>
        <end position="116"/>
    </location>
</feature>
<dbReference type="AlphaFoldDB" id="A0A9J7AYA9"/>
<evidence type="ECO:0000313" key="6">
    <source>
        <dbReference type="Proteomes" id="UP001060336"/>
    </source>
</evidence>
<dbReference type="Gene3D" id="3.10.560.10">
    <property type="entry name" value="Outer membrane lipoprotein wza domain like"/>
    <property type="match status" value="1"/>
</dbReference>
<dbReference type="RefSeq" id="WP_257771888.1">
    <property type="nucleotide sequence ID" value="NZ_CP102480.1"/>
</dbReference>
<accession>A0A9J7AYA9</accession>
<dbReference type="KEGG" id="naci:NUH88_10205"/>
<gene>
    <name evidence="5" type="ORF">NUH88_10205</name>
</gene>
<organism evidence="5 6">
    <name type="scientific">Nisaea acidiphila</name>
    <dbReference type="NCBI Taxonomy" id="1862145"/>
    <lineage>
        <taxon>Bacteria</taxon>
        <taxon>Pseudomonadati</taxon>
        <taxon>Pseudomonadota</taxon>
        <taxon>Alphaproteobacteria</taxon>
        <taxon>Rhodospirillales</taxon>
        <taxon>Thalassobaculaceae</taxon>
        <taxon>Nisaea</taxon>
    </lineage>
</organism>